<dbReference type="InterPro" id="IPR012336">
    <property type="entry name" value="Thioredoxin-like_fold"/>
</dbReference>
<protein>
    <recommendedName>
        <fullName evidence="3">Thioredoxin domain-containing protein</fullName>
    </recommendedName>
</protein>
<organism evidence="4 5">
    <name type="scientific">Candidatus Falkowbacteria bacterium RIFOXYA2_FULL_47_19</name>
    <dbReference type="NCBI Taxonomy" id="1797994"/>
    <lineage>
        <taxon>Bacteria</taxon>
        <taxon>Candidatus Falkowiibacteriota</taxon>
    </lineage>
</organism>
<evidence type="ECO:0000313" key="5">
    <source>
        <dbReference type="Proteomes" id="UP000178367"/>
    </source>
</evidence>
<accession>A0A1F5SEN0</accession>
<dbReference type="PANTHER" id="PTHR13887:SF56">
    <property type="entry name" value="THIOREDOXIN-LIKE REDUCTASE RV2466C"/>
    <property type="match status" value="1"/>
</dbReference>
<keyword evidence="2" id="KW-0812">Transmembrane</keyword>
<evidence type="ECO:0000259" key="3">
    <source>
        <dbReference type="PROSITE" id="PS51352"/>
    </source>
</evidence>
<evidence type="ECO:0000313" key="4">
    <source>
        <dbReference type="EMBL" id="OGF25147.1"/>
    </source>
</evidence>
<dbReference type="InterPro" id="IPR036249">
    <property type="entry name" value="Thioredoxin-like_sf"/>
</dbReference>
<dbReference type="STRING" id="1797994.A2227_07430"/>
<keyword evidence="2" id="KW-1133">Transmembrane helix</keyword>
<dbReference type="PANTHER" id="PTHR13887">
    <property type="entry name" value="GLUTATHIONE S-TRANSFERASE KAPPA"/>
    <property type="match status" value="1"/>
</dbReference>
<dbReference type="SUPFAM" id="SSF52833">
    <property type="entry name" value="Thioredoxin-like"/>
    <property type="match status" value="1"/>
</dbReference>
<evidence type="ECO:0000256" key="1">
    <source>
        <dbReference type="ARBA" id="ARBA00005791"/>
    </source>
</evidence>
<dbReference type="EMBL" id="MFGB01000023">
    <property type="protein sequence ID" value="OGF25147.1"/>
    <property type="molecule type" value="Genomic_DNA"/>
</dbReference>
<reference evidence="4 5" key="1">
    <citation type="journal article" date="2016" name="Nat. Commun.">
        <title>Thousands of microbial genomes shed light on interconnected biogeochemical processes in an aquifer system.</title>
        <authorList>
            <person name="Anantharaman K."/>
            <person name="Brown C.T."/>
            <person name="Hug L.A."/>
            <person name="Sharon I."/>
            <person name="Castelle C.J."/>
            <person name="Probst A.J."/>
            <person name="Thomas B.C."/>
            <person name="Singh A."/>
            <person name="Wilkins M.J."/>
            <person name="Karaoz U."/>
            <person name="Brodie E.L."/>
            <person name="Williams K.H."/>
            <person name="Hubbard S.S."/>
            <person name="Banfield J.F."/>
        </authorList>
    </citation>
    <scope>NUCLEOTIDE SEQUENCE [LARGE SCALE GENOMIC DNA]</scope>
</reference>
<feature type="domain" description="Thioredoxin" evidence="3">
    <location>
        <begin position="44"/>
        <end position="250"/>
    </location>
</feature>
<gene>
    <name evidence="4" type="ORF">A2227_07430</name>
</gene>
<sequence>MLKSSKGNKYTVPLFVSASLGTFLVIGVLLLFWKLEWGYRNMEANIAMSQPSSEKIYINTDYTEDDPYITKNPSLKDMLAGPIITDLDPSTGDKYAPVVIVYFADFECDFCRKQEQILKRILQNYKYKTKLVWKDYPENDQGSASFRAALAARCAFEQGAFWPYHDFLYEYNADFSRETFDKIADTISIDRGNFDECLDASRPKKAIYDNIEEADALGINGIPFMYVNDQEVMGEISYEDLEKMVKIELEKADKNVPAE</sequence>
<evidence type="ECO:0000256" key="2">
    <source>
        <dbReference type="SAM" id="Phobius"/>
    </source>
</evidence>
<keyword evidence="2" id="KW-0472">Membrane</keyword>
<feature type="transmembrane region" description="Helical" evidence="2">
    <location>
        <begin position="12"/>
        <end position="33"/>
    </location>
</feature>
<comment type="caution">
    <text evidence="4">The sequence shown here is derived from an EMBL/GenBank/DDBJ whole genome shotgun (WGS) entry which is preliminary data.</text>
</comment>
<dbReference type="Gene3D" id="3.40.30.10">
    <property type="entry name" value="Glutaredoxin"/>
    <property type="match status" value="1"/>
</dbReference>
<dbReference type="PROSITE" id="PS51352">
    <property type="entry name" value="THIOREDOXIN_2"/>
    <property type="match status" value="1"/>
</dbReference>
<comment type="similarity">
    <text evidence="1">Belongs to the thioredoxin family. DsbA subfamily.</text>
</comment>
<name>A0A1F5SEN0_9BACT</name>
<dbReference type="Pfam" id="PF13462">
    <property type="entry name" value="Thioredoxin_4"/>
    <property type="match status" value="1"/>
</dbReference>
<dbReference type="InterPro" id="IPR013766">
    <property type="entry name" value="Thioredoxin_domain"/>
</dbReference>
<proteinExistence type="inferred from homology"/>
<dbReference type="AlphaFoldDB" id="A0A1F5SEN0"/>
<dbReference type="Proteomes" id="UP000178367">
    <property type="component" value="Unassembled WGS sequence"/>
</dbReference>